<sequence>MPVNPPGAPTLSGDLVTIHRLLKSPTQLQRRLRTLRDMRFVADKILTQRFRSSGGAVMYEVSEPITTSRPVEAVSPGSTYPYAPAYDGAAALAAVQDWGQASRLTDAAIKRRIRGGDELDRVLRKVLNTVIQKIDALAISAVASAVTATLDADLHGGAWNGPTPNILRTLEAAKAYISDLDMGYTPDSVLMSSEMYAIMVSDEKVNNLRRRETSDNPVYGGEVEMIDDLVVVKAPAARLPSSDVWVFDSTQLGGMADETEVDPGYVVAEMGVQVQTERIARANSWDIWGRRLTVPVIQEPGAGLRITNAKD</sequence>
<keyword evidence="2" id="KW-1185">Reference proteome</keyword>
<proteinExistence type="predicted"/>
<dbReference type="Pfam" id="PF25209">
    <property type="entry name" value="Phage_capsid_4"/>
    <property type="match status" value="1"/>
</dbReference>
<evidence type="ECO:0008006" key="3">
    <source>
        <dbReference type="Google" id="ProtNLM"/>
    </source>
</evidence>
<dbReference type="RefSeq" id="WP_344901935.1">
    <property type="nucleotide sequence ID" value="NZ_BAAAWD010000016.1"/>
</dbReference>
<dbReference type="EMBL" id="BAAAWD010000016">
    <property type="protein sequence ID" value="GAA3027257.1"/>
    <property type="molecule type" value="Genomic_DNA"/>
</dbReference>
<gene>
    <name evidence="1" type="ORF">GCM10017559_61690</name>
</gene>
<protein>
    <recommendedName>
        <fullName evidence="3">Phage major capsid protein</fullName>
    </recommendedName>
</protein>
<accession>A0ABP6KYT0</accession>
<name>A0ABP6KYT0_9ACTN</name>
<evidence type="ECO:0000313" key="2">
    <source>
        <dbReference type="Proteomes" id="UP001499930"/>
    </source>
</evidence>
<comment type="caution">
    <text evidence="1">The sequence shown here is derived from an EMBL/GenBank/DDBJ whole genome shotgun (WGS) entry which is preliminary data.</text>
</comment>
<evidence type="ECO:0000313" key="1">
    <source>
        <dbReference type="EMBL" id="GAA3027257.1"/>
    </source>
</evidence>
<organism evidence="1 2">
    <name type="scientific">Streptosporangium longisporum</name>
    <dbReference type="NCBI Taxonomy" id="46187"/>
    <lineage>
        <taxon>Bacteria</taxon>
        <taxon>Bacillati</taxon>
        <taxon>Actinomycetota</taxon>
        <taxon>Actinomycetes</taxon>
        <taxon>Streptosporangiales</taxon>
        <taxon>Streptosporangiaceae</taxon>
        <taxon>Streptosporangium</taxon>
    </lineage>
</organism>
<dbReference type="Proteomes" id="UP001499930">
    <property type="component" value="Unassembled WGS sequence"/>
</dbReference>
<reference evidence="2" key="1">
    <citation type="journal article" date="2019" name="Int. J. Syst. Evol. Microbiol.">
        <title>The Global Catalogue of Microorganisms (GCM) 10K type strain sequencing project: providing services to taxonomists for standard genome sequencing and annotation.</title>
        <authorList>
            <consortium name="The Broad Institute Genomics Platform"/>
            <consortium name="The Broad Institute Genome Sequencing Center for Infectious Disease"/>
            <person name="Wu L."/>
            <person name="Ma J."/>
        </authorList>
    </citation>
    <scope>NUCLEOTIDE SEQUENCE [LARGE SCALE GENOMIC DNA]</scope>
    <source>
        <strain evidence="2">JCM 3106</strain>
    </source>
</reference>